<accession>A0A9Y1G0I0</accession>
<evidence type="ECO:0000313" key="2">
    <source>
        <dbReference type="Proteomes" id="UP001240192"/>
    </source>
</evidence>
<dbReference type="CDD" id="cd01127">
    <property type="entry name" value="TrwB_TraG_TraD_VirD4"/>
    <property type="match status" value="1"/>
</dbReference>
<dbReference type="EMBL" id="OM867525">
    <property type="protein sequence ID" value="UOL48289.1"/>
    <property type="molecule type" value="Genomic_DNA"/>
</dbReference>
<dbReference type="InterPro" id="IPR051162">
    <property type="entry name" value="T4SS_component"/>
</dbReference>
<proteinExistence type="predicted"/>
<keyword evidence="2" id="KW-1185">Reference proteome</keyword>
<dbReference type="PANTHER" id="PTHR30121:SF6">
    <property type="entry name" value="SLR6007 PROTEIN"/>
    <property type="match status" value="1"/>
</dbReference>
<evidence type="ECO:0000313" key="1">
    <source>
        <dbReference type="EMBL" id="UOL48289.1"/>
    </source>
</evidence>
<name>A0A9Y1G0I0_9VIRU</name>
<organism evidence="1 2">
    <name type="scientific">Vibrio phage vB_VruC_PG21</name>
    <dbReference type="NCBI Taxonomy" id="2928757"/>
    <lineage>
        <taxon>Viruses</taxon>
        <taxon>Varidnaviria</taxon>
        <taxon>Abadenavirae</taxon>
        <taxon>Produgelaviricota</taxon>
        <taxon>Belvinaviricetes</taxon>
        <taxon>Vinavirales</taxon>
        <taxon>Asemoviridae</taxon>
        <taxon>Rumoivirus</taxon>
        <taxon>Rumoivirus VruC</taxon>
    </lineage>
</organism>
<dbReference type="PANTHER" id="PTHR30121">
    <property type="entry name" value="UNCHARACTERIZED PROTEIN YJGR-RELATED"/>
    <property type="match status" value="1"/>
</dbReference>
<dbReference type="InterPro" id="IPR027417">
    <property type="entry name" value="P-loop_NTPase"/>
</dbReference>
<reference evidence="1" key="1">
    <citation type="submission" date="2022-02" db="EMBL/GenBank/DDBJ databases">
        <authorList>
            <person name="Guo R."/>
        </authorList>
    </citation>
    <scope>NUCLEOTIDE SEQUENCE</scope>
</reference>
<protein>
    <submittedName>
        <fullName evidence="1">Type IV secretory system conjugative DNA transfer family protein</fullName>
    </submittedName>
</protein>
<dbReference type="Proteomes" id="UP001240192">
    <property type="component" value="Segment"/>
</dbReference>
<sequence>MQPKNPNNELSNGHVFVVGMSGSGKTYLTKKVIMQERDQIIGFDPLGDYSRLCGRAKPRIYHDLKTFAAAALAARKTKQGFKIFWQPKHDTTWEDLDAFCRVAWALGDGFKQPLKVICEELAENSKNTQQTTPYHRKLLLTGRKFNLHVVNLFQRGQDVSKTIIDNCSVCYVMMQKTKVSSVYLERMTGINAREIEALEEKQYIKQDGKRYTQGKI</sequence>
<dbReference type="Gene3D" id="3.40.50.300">
    <property type="entry name" value="P-loop containing nucleotide triphosphate hydrolases"/>
    <property type="match status" value="1"/>
</dbReference>
<dbReference type="SUPFAM" id="SSF52540">
    <property type="entry name" value="P-loop containing nucleoside triphosphate hydrolases"/>
    <property type="match status" value="1"/>
</dbReference>